<comment type="caution">
    <text evidence="1">The sequence shown here is derived from an EMBL/GenBank/DDBJ whole genome shotgun (WGS) entry which is preliminary data.</text>
</comment>
<gene>
    <name evidence="1" type="ORF">ABDJ85_02525</name>
</gene>
<evidence type="ECO:0000313" key="2">
    <source>
        <dbReference type="Proteomes" id="UP001495147"/>
    </source>
</evidence>
<dbReference type="Proteomes" id="UP001495147">
    <property type="component" value="Unassembled WGS sequence"/>
</dbReference>
<dbReference type="Gene3D" id="1.10.10.10">
    <property type="entry name" value="Winged helix-like DNA-binding domain superfamily/Winged helix DNA-binding domain"/>
    <property type="match status" value="1"/>
</dbReference>
<name>A0ABV0FWN6_9BURK</name>
<keyword evidence="2" id="KW-1185">Reference proteome</keyword>
<dbReference type="InterPro" id="IPR036388">
    <property type="entry name" value="WH-like_DNA-bd_sf"/>
</dbReference>
<proteinExistence type="predicted"/>
<sequence>MQIPRPSDTAEALAAVLALRQMADELEAKTVQLALRNGWSWSQIAEALGVTKQAAHRRLSHLQPSK</sequence>
<organism evidence="1 2">
    <name type="scientific">Roseateles paludis</name>
    <dbReference type="NCBI Taxonomy" id="3145238"/>
    <lineage>
        <taxon>Bacteria</taxon>
        <taxon>Pseudomonadati</taxon>
        <taxon>Pseudomonadota</taxon>
        <taxon>Betaproteobacteria</taxon>
        <taxon>Burkholderiales</taxon>
        <taxon>Sphaerotilaceae</taxon>
        <taxon>Roseateles</taxon>
    </lineage>
</organism>
<protein>
    <submittedName>
        <fullName evidence="1">Lrp/AsnC family transcriptional regulator</fullName>
    </submittedName>
</protein>
<dbReference type="EMBL" id="JBDPZD010000001">
    <property type="protein sequence ID" value="MEO3690323.1"/>
    <property type="molecule type" value="Genomic_DNA"/>
</dbReference>
<dbReference type="RefSeq" id="WP_347703155.1">
    <property type="nucleotide sequence ID" value="NZ_JBDPZD010000001.1"/>
</dbReference>
<dbReference type="Pfam" id="PF13384">
    <property type="entry name" value="HTH_23"/>
    <property type="match status" value="1"/>
</dbReference>
<reference evidence="1 2" key="1">
    <citation type="submission" date="2024-05" db="EMBL/GenBank/DDBJ databases">
        <title>Roseateles sp. DJS-2-20 16S ribosomal RNA gene Genome sequencing and assembly.</title>
        <authorList>
            <person name="Woo H."/>
        </authorList>
    </citation>
    <scope>NUCLEOTIDE SEQUENCE [LARGE SCALE GENOMIC DNA]</scope>
    <source>
        <strain evidence="1 2">DJS-2-20</strain>
    </source>
</reference>
<accession>A0ABV0FWN6</accession>
<evidence type="ECO:0000313" key="1">
    <source>
        <dbReference type="EMBL" id="MEO3690323.1"/>
    </source>
</evidence>